<dbReference type="SUPFAM" id="SSF52540">
    <property type="entry name" value="P-loop containing nucleoside triphosphate hydrolases"/>
    <property type="match status" value="1"/>
</dbReference>
<dbReference type="InterPro" id="IPR027417">
    <property type="entry name" value="P-loop_NTPase"/>
</dbReference>
<keyword evidence="2" id="KW-1185">Reference proteome</keyword>
<feature type="region of interest" description="Disordered" evidence="1">
    <location>
        <begin position="117"/>
        <end position="139"/>
    </location>
</feature>
<dbReference type="KEGG" id="apln:108734753"/>
<proteinExistence type="predicted"/>
<name>A0A7F5RGY4_AGRPL</name>
<dbReference type="InParanoid" id="A0A7F5RGY4"/>
<dbReference type="Gene3D" id="3.40.50.300">
    <property type="entry name" value="P-loop containing nucleotide triphosphate hydrolases"/>
    <property type="match status" value="1"/>
</dbReference>
<dbReference type="OrthoDB" id="442176at2759"/>
<dbReference type="RefSeq" id="XP_025835249.1">
    <property type="nucleotide sequence ID" value="XM_025979464.1"/>
</dbReference>
<protein>
    <submittedName>
        <fullName evidence="3">Uncharacterized protein LOC108734753</fullName>
    </submittedName>
</protein>
<accession>A0A7F5RGY4</accession>
<gene>
    <name evidence="3" type="primary">LOC108734753</name>
</gene>
<organism evidence="2 3">
    <name type="scientific">Agrilus planipennis</name>
    <name type="common">Emerald ash borer</name>
    <name type="synonym">Agrilus marcopoli</name>
    <dbReference type="NCBI Taxonomy" id="224129"/>
    <lineage>
        <taxon>Eukaryota</taxon>
        <taxon>Metazoa</taxon>
        <taxon>Ecdysozoa</taxon>
        <taxon>Arthropoda</taxon>
        <taxon>Hexapoda</taxon>
        <taxon>Insecta</taxon>
        <taxon>Pterygota</taxon>
        <taxon>Neoptera</taxon>
        <taxon>Endopterygota</taxon>
        <taxon>Coleoptera</taxon>
        <taxon>Polyphaga</taxon>
        <taxon>Elateriformia</taxon>
        <taxon>Buprestoidea</taxon>
        <taxon>Buprestidae</taxon>
        <taxon>Agrilinae</taxon>
        <taxon>Agrilus</taxon>
    </lineage>
</organism>
<feature type="compositionally biased region" description="Polar residues" evidence="1">
    <location>
        <begin position="118"/>
        <end position="139"/>
    </location>
</feature>
<sequence>MLEKVNNSKKGYIIVDFPRSSKQASLFVKEVGHVDFIIYLYATTDILIKRVIERPGPEETEKFIKETQNKLKEIREALNKYNYKIEKIYTDGEPAEVSANIQAMLIERLKSKAEESASLDTKSGSAHTSPFTAKKVTSI</sequence>
<dbReference type="GeneID" id="108734753"/>
<evidence type="ECO:0000256" key="1">
    <source>
        <dbReference type="SAM" id="MobiDB-lite"/>
    </source>
</evidence>
<reference evidence="3" key="1">
    <citation type="submission" date="2025-08" db="UniProtKB">
        <authorList>
            <consortium name="RefSeq"/>
        </authorList>
    </citation>
    <scope>IDENTIFICATION</scope>
    <source>
        <tissue evidence="3">Entire body</tissue>
    </source>
</reference>
<dbReference type="AlphaFoldDB" id="A0A7F5RGY4"/>
<dbReference type="Proteomes" id="UP000192223">
    <property type="component" value="Unplaced"/>
</dbReference>
<evidence type="ECO:0000313" key="2">
    <source>
        <dbReference type="Proteomes" id="UP000192223"/>
    </source>
</evidence>
<evidence type="ECO:0000313" key="3">
    <source>
        <dbReference type="RefSeq" id="XP_025835249.1"/>
    </source>
</evidence>